<gene>
    <name evidence="2" type="primary">LRRC74B</name>
</gene>
<dbReference type="Pfam" id="PF13516">
    <property type="entry name" value="LRR_6"/>
    <property type="match status" value="7"/>
</dbReference>
<dbReference type="PANTHER" id="PTHR24114:SF37">
    <property type="entry name" value="LEUCINE-RICH REPEAT-CONTAINING PROTEIN 74B"/>
    <property type="match status" value="1"/>
</dbReference>
<dbReference type="Gene3D" id="3.80.10.10">
    <property type="entry name" value="Ribonuclease Inhibitor"/>
    <property type="match status" value="1"/>
</dbReference>
<evidence type="ECO:0000313" key="1">
    <source>
        <dbReference type="Proteomes" id="UP000515159"/>
    </source>
</evidence>
<protein>
    <submittedName>
        <fullName evidence="2">Leucine-rich repeat-containing protein 74B</fullName>
    </submittedName>
</protein>
<dbReference type="Proteomes" id="UP000515159">
    <property type="component" value="Chromosome 8"/>
</dbReference>
<dbReference type="OrthoDB" id="120976at2759"/>
<proteinExistence type="predicted"/>
<name>A0A6P8S6A2_GEOSA</name>
<dbReference type="PANTHER" id="PTHR24114">
    <property type="entry name" value="LEUCINE RICH REPEAT FAMILY PROTEIN"/>
    <property type="match status" value="1"/>
</dbReference>
<dbReference type="FunCoup" id="A0A6P8S6A2">
    <property type="interactions" value="13"/>
</dbReference>
<evidence type="ECO:0000313" key="2">
    <source>
        <dbReference type="RefSeq" id="XP_033812538.1"/>
    </source>
</evidence>
<dbReference type="RefSeq" id="XP_033812538.1">
    <property type="nucleotide sequence ID" value="XM_033956647.1"/>
</dbReference>
<reference evidence="2" key="1">
    <citation type="submission" date="2025-08" db="UniProtKB">
        <authorList>
            <consortium name="RefSeq"/>
        </authorList>
    </citation>
    <scope>IDENTIFICATION</scope>
</reference>
<dbReference type="InterPro" id="IPR052394">
    <property type="entry name" value="LRR-containing"/>
</dbReference>
<keyword evidence="1" id="KW-1185">Reference proteome</keyword>
<accession>A0A6P8S6A2</accession>
<organism evidence="1 2">
    <name type="scientific">Geotrypetes seraphini</name>
    <name type="common">Gaboon caecilian</name>
    <name type="synonym">Caecilia seraphini</name>
    <dbReference type="NCBI Taxonomy" id="260995"/>
    <lineage>
        <taxon>Eukaryota</taxon>
        <taxon>Metazoa</taxon>
        <taxon>Chordata</taxon>
        <taxon>Craniata</taxon>
        <taxon>Vertebrata</taxon>
        <taxon>Euteleostomi</taxon>
        <taxon>Amphibia</taxon>
        <taxon>Gymnophiona</taxon>
        <taxon>Geotrypetes</taxon>
    </lineage>
</organism>
<dbReference type="InterPro" id="IPR001611">
    <property type="entry name" value="Leu-rich_rpt"/>
</dbReference>
<dbReference type="AlphaFoldDB" id="A0A6P8S6A2"/>
<dbReference type="InterPro" id="IPR032675">
    <property type="entry name" value="LRR_dom_sf"/>
</dbReference>
<dbReference type="InParanoid" id="A0A6P8S6A2"/>
<dbReference type="SMART" id="SM00368">
    <property type="entry name" value="LRR_RI"/>
    <property type="match status" value="8"/>
</dbReference>
<dbReference type="CTD" id="400891"/>
<sequence>MMLSSRRFAKELISKLPLLEEVTDAEQEMEESARTCCLGGICSRCPSRPPTSLSRGSVDSKIVHRLSALRGIQVGDQGEEEDEGAGGLFRFSPRFGENEEEWDTDLDIEETKAPYDPTGRNNYLEACKVYGVVPISYFLRHMADTNLTMRHHGLGPKGTKALAVPLITNTSILTLNLSDNWMEAEGAIAIADMLKENCFIADLDLSDNNIGFEGTEAISAMLLENMTVVNLSLAGNKLEDEAAEHLSKILIKNQNITFLDLSHNVLGDLAGEIIGPAIAENLKITKLNLSWNAFRGKGAVYIAKGLMANIFLQFLDLSYNGFGNEGAAMLGEALKINNVLEELNISNNRITMVGATHLSQGLQANKTLRVLSMARNPMQSSGCFAVLKSVRANVNSAIECLDFSDISVHEAFEHLYETMKSLNPLLSVKHKGNTPTSSVDKAK</sequence>
<dbReference type="GeneID" id="117365805"/>
<dbReference type="KEGG" id="gsh:117365805"/>
<dbReference type="SUPFAM" id="SSF52047">
    <property type="entry name" value="RNI-like"/>
    <property type="match status" value="1"/>
</dbReference>